<proteinExistence type="predicted"/>
<dbReference type="OrthoDB" id="6905277at2"/>
<dbReference type="KEGG" id="slh:YH65_06590"/>
<dbReference type="AlphaFoldDB" id="A0A7U4M1I0"/>
<reference evidence="2" key="2">
    <citation type="journal article" date="2017" name="Stand. Genomic Sci.">
        <title>Complete genome sequence of the sulfur-oxidizing chemolithoautotrophic Sulfurovum lithotrophicum 42BKTT.</title>
        <authorList>
            <person name="Jeon W."/>
            <person name="Priscilla L."/>
            <person name="Park G."/>
            <person name="Lee H."/>
            <person name="Lee N."/>
            <person name="Lee D."/>
            <person name="Kwon H."/>
            <person name="Ahn I."/>
            <person name="Lee C."/>
            <person name="Lee H."/>
            <person name="Ahn J."/>
        </authorList>
    </citation>
    <scope>NUCLEOTIDE SEQUENCE [LARGE SCALE GENOMIC DNA]</scope>
    <source>
        <strain evidence="2">ATCC BAA-797 / 42BKT</strain>
    </source>
</reference>
<sequence length="233" mass="26939">MISPEDRNRVLIKFMDETHVDSFVNQGLLHMNNIQYFREYEDKDPALRGDLHEGLSASYLPENVVLEINGHIIADAVDKIDIREIHNEETNVYCMTILSDKNIIDAGHDGLHLSSDFIKFGNKAVFIGGSDIAKFYRRLENAINNHPSIYTLEDDSIVGRKVTYLNRSDHHSRLNIYNKFHEYSWQFEWRLALKQKNKKGVLELRIGNLSDIVHVVDTESLINEAIKFQKNGL</sequence>
<keyword evidence="2" id="KW-1185">Reference proteome</keyword>
<evidence type="ECO:0000313" key="2">
    <source>
        <dbReference type="Proteomes" id="UP000034444"/>
    </source>
</evidence>
<dbReference type="EMBL" id="CP011308">
    <property type="protein sequence ID" value="AKF25100.1"/>
    <property type="molecule type" value="Genomic_DNA"/>
</dbReference>
<protein>
    <submittedName>
        <fullName evidence="1">Uncharacterized protein</fullName>
    </submittedName>
</protein>
<organism evidence="1 2">
    <name type="scientific">Sulfurovum lithotrophicum</name>
    <dbReference type="NCBI Taxonomy" id="206403"/>
    <lineage>
        <taxon>Bacteria</taxon>
        <taxon>Pseudomonadati</taxon>
        <taxon>Campylobacterota</taxon>
        <taxon>Epsilonproteobacteria</taxon>
        <taxon>Campylobacterales</taxon>
        <taxon>Sulfurovaceae</taxon>
        <taxon>Sulfurovum</taxon>
    </lineage>
</organism>
<dbReference type="Proteomes" id="UP000034444">
    <property type="component" value="Chromosome"/>
</dbReference>
<dbReference type="RefSeq" id="WP_046551181.1">
    <property type="nucleotide sequence ID" value="NZ_CP011308.1"/>
</dbReference>
<reference evidence="1 2" key="1">
    <citation type="submission" date="2015-04" db="EMBL/GenBank/DDBJ databases">
        <title>Complete genome sequence of Sulfurovum lithotrophicum ATCC BAA-797T.</title>
        <authorList>
            <person name="Ahn J."/>
            <person name="Park G."/>
            <person name="Jeon W."/>
            <person name="Jang Y."/>
            <person name="Jang M."/>
            <person name="Lee H."/>
            <person name="Lee H."/>
        </authorList>
    </citation>
    <scope>NUCLEOTIDE SEQUENCE [LARGE SCALE GENOMIC DNA]</scope>
    <source>
        <strain evidence="2">ATCC BAA-797 / 42BKT</strain>
    </source>
</reference>
<accession>A0A7U4M1I0</accession>
<gene>
    <name evidence="1" type="ORF">YH65_06590</name>
</gene>
<evidence type="ECO:0000313" key="1">
    <source>
        <dbReference type="EMBL" id="AKF25100.1"/>
    </source>
</evidence>
<name>A0A7U4M1I0_9BACT</name>